<keyword evidence="1" id="KW-0732">Signal</keyword>
<evidence type="ECO:0000256" key="1">
    <source>
        <dbReference type="SAM" id="SignalP"/>
    </source>
</evidence>
<gene>
    <name evidence="2" type="ORF">AD934_09320</name>
</gene>
<accession>A0A149RUU8</accession>
<dbReference type="PATRIC" id="fig|442.8.peg.1065"/>
<evidence type="ECO:0000313" key="2">
    <source>
        <dbReference type="EMBL" id="KXV18173.1"/>
    </source>
</evidence>
<comment type="caution">
    <text evidence="2">The sequence shown here is derived from an EMBL/GenBank/DDBJ whole genome shotgun (WGS) entry which is preliminary data.</text>
</comment>
<dbReference type="EMBL" id="LHZG01000172">
    <property type="protein sequence ID" value="KXV18173.1"/>
    <property type="molecule type" value="Genomic_DNA"/>
</dbReference>
<proteinExistence type="predicted"/>
<protein>
    <submittedName>
        <fullName evidence="2">Uncharacterized protein</fullName>
    </submittedName>
</protein>
<reference evidence="2 3" key="1">
    <citation type="submission" date="2015-06" db="EMBL/GenBank/DDBJ databases">
        <title>Improved classification and identification of acetic acid bacteria using matrix-assisted laser desorption/ionization time-of-flight mass spectrometry; Gluconobacter nephelii and Gluconobacter uchimurae are later heterotypic synonyms of Gluconobacter japonicus and Gluconobacter oxydans, respectively.</title>
        <authorList>
            <person name="Li L."/>
            <person name="Cleenwerck I."/>
            <person name="De Vuyst L."/>
            <person name="Vandamme P."/>
        </authorList>
    </citation>
    <scope>NUCLEOTIDE SEQUENCE [LARGE SCALE GENOMIC DNA]</scope>
    <source>
        <strain evidence="2 3">LMG 1676</strain>
    </source>
</reference>
<sequence>MTKAFTFVTFGLALASLSSAHAAGKHPVRVLPGYTCMAINQTDEQAMDFNHPAMFKSAPSDTASDAGLADVQMAIKTGASPVNGYLPTLRIDFKPAWVKATLVKPYAAAADPKARCVPAVMSDGTQGFMYPHN</sequence>
<dbReference type="RefSeq" id="WP_062501853.1">
    <property type="nucleotide sequence ID" value="NZ_LHZG01000172.1"/>
</dbReference>
<dbReference type="Proteomes" id="UP000075655">
    <property type="component" value="Unassembled WGS sequence"/>
</dbReference>
<organism evidence="2 3">
    <name type="scientific">Gluconobacter oxydans</name>
    <name type="common">Gluconobacter suboxydans</name>
    <dbReference type="NCBI Taxonomy" id="442"/>
    <lineage>
        <taxon>Bacteria</taxon>
        <taxon>Pseudomonadati</taxon>
        <taxon>Pseudomonadota</taxon>
        <taxon>Alphaproteobacteria</taxon>
        <taxon>Acetobacterales</taxon>
        <taxon>Acetobacteraceae</taxon>
        <taxon>Gluconobacter</taxon>
    </lineage>
</organism>
<evidence type="ECO:0000313" key="3">
    <source>
        <dbReference type="Proteomes" id="UP000075655"/>
    </source>
</evidence>
<feature type="signal peptide" evidence="1">
    <location>
        <begin position="1"/>
        <end position="22"/>
    </location>
</feature>
<feature type="chain" id="PRO_5007553908" evidence="1">
    <location>
        <begin position="23"/>
        <end position="133"/>
    </location>
</feature>
<dbReference type="AlphaFoldDB" id="A0A149RUU8"/>
<name>A0A149RUU8_GLUOY</name>